<accession>A0A6V7RBP1</accession>
<dbReference type="Proteomes" id="UP000589351">
    <property type="component" value="Unassembled WGS sequence"/>
</dbReference>
<evidence type="ECO:0008006" key="3">
    <source>
        <dbReference type="Google" id="ProtNLM"/>
    </source>
</evidence>
<keyword evidence="2" id="KW-1185">Reference proteome</keyword>
<dbReference type="EMBL" id="CAJEWD010000004">
    <property type="protein sequence ID" value="CAD2074295.1"/>
    <property type="molecule type" value="Genomic_DNA"/>
</dbReference>
<comment type="caution">
    <text evidence="1">The sequence shown here is derived from an EMBL/GenBank/DDBJ whole genome shotgun (WGS) entry which is preliminary data.</text>
</comment>
<dbReference type="Pfam" id="PF08830">
    <property type="entry name" value="DUF1806"/>
    <property type="match status" value="1"/>
</dbReference>
<evidence type="ECO:0000313" key="2">
    <source>
        <dbReference type="Proteomes" id="UP000589351"/>
    </source>
</evidence>
<name>A0A6V7RBP1_9STAP</name>
<dbReference type="Gene3D" id="2.70.180.10">
    <property type="entry name" value="Hypothetical protein YojF"/>
    <property type="match status" value="1"/>
</dbReference>
<protein>
    <recommendedName>
        <fullName evidence="3">DUF1806 family protein</fullName>
    </recommendedName>
</protein>
<dbReference type="SUPFAM" id="SSF89442">
    <property type="entry name" value="Hypothetical protein YojF"/>
    <property type="match status" value="1"/>
</dbReference>
<dbReference type="InterPro" id="IPR036492">
    <property type="entry name" value="YojF_sf"/>
</dbReference>
<evidence type="ECO:0000313" key="1">
    <source>
        <dbReference type="EMBL" id="CAD2074295.1"/>
    </source>
</evidence>
<organism evidence="1 2">
    <name type="scientific">Jeotgalicoccus meleagridis</name>
    <dbReference type="NCBI Taxonomy" id="2759181"/>
    <lineage>
        <taxon>Bacteria</taxon>
        <taxon>Bacillati</taxon>
        <taxon>Bacillota</taxon>
        <taxon>Bacilli</taxon>
        <taxon>Bacillales</taxon>
        <taxon>Staphylococcaceae</taxon>
        <taxon>Jeotgalicoccus</taxon>
    </lineage>
</organism>
<proteinExistence type="predicted"/>
<gene>
    <name evidence="1" type="primary">yojF</name>
    <name evidence="1" type="ORF">JEODO184_00673</name>
</gene>
<dbReference type="InterPro" id="IPR014934">
    <property type="entry name" value="DUF1806"/>
</dbReference>
<reference evidence="1 2" key="1">
    <citation type="submission" date="2020-07" db="EMBL/GenBank/DDBJ databases">
        <authorList>
            <person name="Criscuolo A."/>
        </authorList>
    </citation>
    <scope>NUCLEOTIDE SEQUENCE [LARGE SCALE GENOMIC DNA]</scope>
    <source>
        <strain evidence="1">CIP111649</strain>
    </source>
</reference>
<sequence length="122" mass="13714">MEMKKIVKSEVQEILSSYENTPVFLHVEITSGMYANHLDQSIFNAGTFLRNIQVEYIQGTIRGGNRSKEHRVGLKLNNGGWIYVLGLTHYVVNEDGEFIMHGINAEGKLASALEISTKPFTK</sequence>
<dbReference type="AlphaFoldDB" id="A0A6V7RBP1"/>